<gene>
    <name evidence="6" type="ORF">pdam_00004220</name>
</gene>
<dbReference type="InterPro" id="IPR014716">
    <property type="entry name" value="Fibrinogen_a/b/g_C_1"/>
</dbReference>
<dbReference type="InterPro" id="IPR002181">
    <property type="entry name" value="Fibrinogen_a/b/g_C_dom"/>
</dbReference>
<keyword evidence="2" id="KW-0430">Lectin</keyword>
<sequence>MPLNGDNNQSYNRGYGSHPCNIAVAFLGWHSSYPAQSCKHIREIGRSKGNGEYWIDLERKPLKVYCDMTTDGGGWLPIYNIVINQSSTPISLDVEKSYRGINRYYNNKLVLSPDGIRELRTILPFNQLRFHCRKQQPGRTFHVKTAANASSEAVVAFLAVIPTFFPKLVVHLRNLRETTQSSRVDA</sequence>
<dbReference type="PANTHER" id="PTHR16146:SF46">
    <property type="entry name" value="INTELECTIN-1A-RELATED"/>
    <property type="match status" value="1"/>
</dbReference>
<organism evidence="6 7">
    <name type="scientific">Pocillopora damicornis</name>
    <name type="common">Cauliflower coral</name>
    <name type="synonym">Millepora damicornis</name>
    <dbReference type="NCBI Taxonomy" id="46731"/>
    <lineage>
        <taxon>Eukaryota</taxon>
        <taxon>Metazoa</taxon>
        <taxon>Cnidaria</taxon>
        <taxon>Anthozoa</taxon>
        <taxon>Hexacorallia</taxon>
        <taxon>Scleractinia</taxon>
        <taxon>Astrocoeniina</taxon>
        <taxon>Pocilloporidae</taxon>
        <taxon>Pocillopora</taxon>
    </lineage>
</organism>
<dbReference type="OrthoDB" id="5985694at2759"/>
<accession>A0A3M6UG77</accession>
<evidence type="ECO:0000256" key="4">
    <source>
        <dbReference type="ARBA" id="ARBA00023157"/>
    </source>
</evidence>
<dbReference type="PROSITE" id="PS51406">
    <property type="entry name" value="FIBRINOGEN_C_2"/>
    <property type="match status" value="1"/>
</dbReference>
<protein>
    <recommendedName>
        <fullName evidence="5">Fibrinogen C-terminal domain-containing protein</fullName>
    </recommendedName>
</protein>
<name>A0A3M6UG77_POCDA</name>
<dbReference type="EMBL" id="RCHS01001596">
    <property type="protein sequence ID" value="RMX52655.1"/>
    <property type="molecule type" value="Genomic_DNA"/>
</dbReference>
<dbReference type="GO" id="GO:0046872">
    <property type="term" value="F:metal ion binding"/>
    <property type="evidence" value="ECO:0007669"/>
    <property type="project" value="UniProtKB-KW"/>
</dbReference>
<evidence type="ECO:0000259" key="5">
    <source>
        <dbReference type="PROSITE" id="PS51406"/>
    </source>
</evidence>
<dbReference type="PANTHER" id="PTHR16146">
    <property type="entry name" value="INTELECTIN"/>
    <property type="match status" value="1"/>
</dbReference>
<dbReference type="Proteomes" id="UP000275408">
    <property type="component" value="Unassembled WGS sequence"/>
</dbReference>
<evidence type="ECO:0000313" key="6">
    <source>
        <dbReference type="EMBL" id="RMX52655.1"/>
    </source>
</evidence>
<dbReference type="SUPFAM" id="SSF56496">
    <property type="entry name" value="Fibrinogen C-terminal domain-like"/>
    <property type="match status" value="1"/>
</dbReference>
<dbReference type="GO" id="GO:0070492">
    <property type="term" value="F:oligosaccharide binding"/>
    <property type="evidence" value="ECO:0007669"/>
    <property type="project" value="TreeGrafter"/>
</dbReference>
<evidence type="ECO:0000256" key="3">
    <source>
        <dbReference type="ARBA" id="ARBA00022837"/>
    </source>
</evidence>
<reference evidence="6 7" key="1">
    <citation type="journal article" date="2018" name="Sci. Rep.">
        <title>Comparative analysis of the Pocillopora damicornis genome highlights role of immune system in coral evolution.</title>
        <authorList>
            <person name="Cunning R."/>
            <person name="Bay R.A."/>
            <person name="Gillette P."/>
            <person name="Baker A.C."/>
            <person name="Traylor-Knowles N."/>
        </authorList>
    </citation>
    <scope>NUCLEOTIDE SEQUENCE [LARGE SCALE GENOMIC DNA]</scope>
    <source>
        <strain evidence="6">RSMAS</strain>
        <tissue evidence="6">Whole animal</tissue>
    </source>
</reference>
<dbReference type="Pfam" id="PF00147">
    <property type="entry name" value="Fibrinogen_C"/>
    <property type="match status" value="1"/>
</dbReference>
<proteinExistence type="predicted"/>
<keyword evidence="4" id="KW-1015">Disulfide bond</keyword>
<dbReference type="Gene3D" id="3.90.215.10">
    <property type="entry name" value="Gamma Fibrinogen, chain A, domain 1"/>
    <property type="match status" value="1"/>
</dbReference>
<keyword evidence="3" id="KW-0106">Calcium</keyword>
<dbReference type="GO" id="GO:0005615">
    <property type="term" value="C:extracellular space"/>
    <property type="evidence" value="ECO:0007669"/>
    <property type="project" value="TreeGrafter"/>
</dbReference>
<evidence type="ECO:0000256" key="1">
    <source>
        <dbReference type="ARBA" id="ARBA00022723"/>
    </source>
</evidence>
<dbReference type="AlphaFoldDB" id="A0A3M6UG77"/>
<feature type="domain" description="Fibrinogen C-terminal" evidence="5">
    <location>
        <begin position="29"/>
        <end position="78"/>
    </location>
</feature>
<dbReference type="InterPro" id="IPR036056">
    <property type="entry name" value="Fibrinogen-like_C"/>
</dbReference>
<keyword evidence="7" id="KW-1185">Reference proteome</keyword>
<keyword evidence="1" id="KW-0479">Metal-binding</keyword>
<evidence type="ECO:0000313" key="7">
    <source>
        <dbReference type="Proteomes" id="UP000275408"/>
    </source>
</evidence>
<comment type="caution">
    <text evidence="6">The sequence shown here is derived from an EMBL/GenBank/DDBJ whole genome shotgun (WGS) entry which is preliminary data.</text>
</comment>
<dbReference type="NCBIfam" id="NF040941">
    <property type="entry name" value="GGGWT_bact"/>
    <property type="match status" value="1"/>
</dbReference>
<evidence type="ECO:0000256" key="2">
    <source>
        <dbReference type="ARBA" id="ARBA00022734"/>
    </source>
</evidence>